<gene>
    <name evidence="1" type="ORF">SAMN04489711_11223</name>
</gene>
<keyword evidence="2" id="KW-1185">Reference proteome</keyword>
<organism evidence="1 2">
    <name type="scientific">Paracidovorax wautersii</name>
    <dbReference type="NCBI Taxonomy" id="1177982"/>
    <lineage>
        <taxon>Bacteria</taxon>
        <taxon>Pseudomonadati</taxon>
        <taxon>Pseudomonadota</taxon>
        <taxon>Betaproteobacteria</taxon>
        <taxon>Burkholderiales</taxon>
        <taxon>Comamonadaceae</taxon>
        <taxon>Paracidovorax</taxon>
    </lineage>
</organism>
<dbReference type="OrthoDB" id="9770871at2"/>
<dbReference type="Proteomes" id="UP000199119">
    <property type="component" value="Unassembled WGS sequence"/>
</dbReference>
<evidence type="ECO:0000313" key="2">
    <source>
        <dbReference type="Proteomes" id="UP000199119"/>
    </source>
</evidence>
<name>A0A1I2FVP6_9BURK</name>
<dbReference type="EMBL" id="FONX01000012">
    <property type="protein sequence ID" value="SFF08827.1"/>
    <property type="molecule type" value="Genomic_DNA"/>
</dbReference>
<dbReference type="STRING" id="1177982.SAMN04489711_11223"/>
<protein>
    <submittedName>
        <fullName evidence="1">Uncharacterized protein</fullName>
    </submittedName>
</protein>
<dbReference type="RefSeq" id="WP_092940438.1">
    <property type="nucleotide sequence ID" value="NZ_FONX01000012.1"/>
</dbReference>
<evidence type="ECO:0000313" key="1">
    <source>
        <dbReference type="EMBL" id="SFF08827.1"/>
    </source>
</evidence>
<sequence length="559" mass="56751">MTAFSYSPSALPPRFGKSLMSTGVLALLAACGGGSGSNDGGSGNTGGGNPSPSSPAAISLSGTVVADQALSNVLVCADLNGNQACDANEPKAAAATGADGRYALTYQPADDAAARAFRAAPLLAQVGTSAVDAGDPDPISSAFVLSAPAGKGGGQISPLTTLVQKAVAGGLPLADAEAAVAQQLAVPVAKLYDYQGDARSADAVLPDTARTAAKLTALALQMGGVLNTVAVNATAAASSSQGSLAYTDAQNWRLAVRDSDGTVDANGNTQQFERRSGMSAGAALSAAQLYPTPASVTLTDTGWNRCDGTPPRLNTRGSPSRTRYCDGATRFYSVTVAEQDVSGKPMADVAAQMQAGNSQLSGNGFQQTATLTMASVAPLGSATFPAGSVLRTNVSAQLNQAITINNTATDLLAGGAFTTLEALIAGRPASAVNLATAGGTLPLGIQDDTHSLRAAFVDGSTLQIYRCNATAPNYSDSNNCTALSQNAYSIDTSGGGVRLLRIANFPLTSPNQLRGYTEYNGGVYQYRQPRPATKEEQVLSYTVRLNNAGWAAFRNQLGL</sequence>
<proteinExistence type="predicted"/>
<reference evidence="2" key="1">
    <citation type="submission" date="2016-10" db="EMBL/GenBank/DDBJ databases">
        <authorList>
            <person name="Varghese N."/>
            <person name="Submissions S."/>
        </authorList>
    </citation>
    <scope>NUCLEOTIDE SEQUENCE [LARGE SCALE GENOMIC DNA]</scope>
    <source>
        <strain evidence="2">DSM 27981</strain>
    </source>
</reference>
<accession>A0A1I2FVP6</accession>
<dbReference type="AlphaFoldDB" id="A0A1I2FVP6"/>